<organism evidence="2 3">
    <name type="scientific">Xylanibacter caecicola</name>
    <dbReference type="NCBI Taxonomy" id="2736294"/>
    <lineage>
        <taxon>Bacteria</taxon>
        <taxon>Pseudomonadati</taxon>
        <taxon>Bacteroidota</taxon>
        <taxon>Bacteroidia</taxon>
        <taxon>Bacteroidales</taxon>
        <taxon>Prevotellaceae</taxon>
        <taxon>Xylanibacter</taxon>
    </lineage>
</organism>
<dbReference type="InterPro" id="IPR021670">
    <property type="entry name" value="DUF3256"/>
</dbReference>
<dbReference type="Pfam" id="PF11644">
    <property type="entry name" value="DUF3256"/>
    <property type="match status" value="1"/>
</dbReference>
<protein>
    <submittedName>
        <fullName evidence="2">DUF3256 family protein</fullName>
    </submittedName>
</protein>
<evidence type="ECO:0000256" key="1">
    <source>
        <dbReference type="SAM" id="SignalP"/>
    </source>
</evidence>
<accession>A0ABX2B0Q4</accession>
<evidence type="ECO:0000313" key="2">
    <source>
        <dbReference type="EMBL" id="NPE24617.1"/>
    </source>
</evidence>
<name>A0ABX2B0Q4_9BACT</name>
<dbReference type="RefSeq" id="WP_172344116.1">
    <property type="nucleotide sequence ID" value="NZ_CASYYZ010000031.1"/>
</dbReference>
<evidence type="ECO:0000313" key="3">
    <source>
        <dbReference type="Proteomes" id="UP000820977"/>
    </source>
</evidence>
<gene>
    <name evidence="2" type="ORF">HPS54_03645</name>
</gene>
<feature type="chain" id="PRO_5045854271" evidence="1">
    <location>
        <begin position="27"/>
        <end position="222"/>
    </location>
</feature>
<proteinExistence type="predicted"/>
<dbReference type="SUPFAM" id="SSF160925">
    <property type="entry name" value="PG1388-like"/>
    <property type="match status" value="1"/>
</dbReference>
<dbReference type="Proteomes" id="UP000820977">
    <property type="component" value="Unassembled WGS sequence"/>
</dbReference>
<dbReference type="EMBL" id="JABKKJ010000004">
    <property type="protein sequence ID" value="NPE24617.1"/>
    <property type="molecule type" value="Genomic_DNA"/>
</dbReference>
<keyword evidence="3" id="KW-1185">Reference proteome</keyword>
<feature type="signal peptide" evidence="1">
    <location>
        <begin position="1"/>
        <end position="26"/>
    </location>
</feature>
<reference evidence="2 3" key="1">
    <citation type="submission" date="2020-05" db="EMBL/GenBank/DDBJ databases">
        <title>Distinct polysaccharide utilization as determinants for interspecies competition between intestinal Prevotella spp.</title>
        <authorList>
            <person name="Galvez E.J.C."/>
            <person name="Iljazovic A."/>
            <person name="Strowig T."/>
        </authorList>
    </citation>
    <scope>NUCLEOTIDE SEQUENCE [LARGE SCALE GENOMIC DNA]</scope>
    <source>
        <strain evidence="2 3">PCHR</strain>
    </source>
</reference>
<keyword evidence="1" id="KW-0732">Signal</keyword>
<comment type="caution">
    <text evidence="2">The sequence shown here is derived from an EMBL/GenBank/DDBJ whole genome shotgun (WGS) entry which is preliminary data.</text>
</comment>
<sequence>MKEKILLIIRTVILISLLTPACSAQAKKTMREVWVTMPDSVIPYLNHNLRVELVDYWEMKADAKVKNRLDGDTKLVKMSDNYMELKLNESTDASIRLLSTGDSTYIICMVKTFKAPAEESSVMFFSSDWKPLGKNFGLPTNNGSDKTKEMFTEVRDTMTTELYDRLYGMIEPVMLKAALSETEETIVFELSLPFLTKDEKEEVSLILRQRKFKWDGKTFKEC</sequence>